<dbReference type="InterPro" id="IPR000073">
    <property type="entry name" value="AB_hydrolase_1"/>
</dbReference>
<dbReference type="GO" id="GO:0016787">
    <property type="term" value="F:hydrolase activity"/>
    <property type="evidence" value="ECO:0007669"/>
    <property type="project" value="UniProtKB-KW"/>
</dbReference>
<dbReference type="InterPro" id="IPR029058">
    <property type="entry name" value="AB_hydrolase_fold"/>
</dbReference>
<dbReference type="Pfam" id="PF00561">
    <property type="entry name" value="Abhydrolase_1"/>
    <property type="match status" value="1"/>
</dbReference>
<dbReference type="PANTHER" id="PTHR43798:SF6">
    <property type="entry name" value="HYDROLASE, PUTATIVE (AFU_ORTHOLOGUE AFUA_4G13070)-RELATED"/>
    <property type="match status" value="1"/>
</dbReference>
<feature type="domain" description="AB hydrolase-1" evidence="1">
    <location>
        <begin position="25"/>
        <end position="256"/>
    </location>
</feature>
<protein>
    <submittedName>
        <fullName evidence="2">Alpha/beta hydrolase</fullName>
    </submittedName>
</protein>
<proteinExistence type="predicted"/>
<dbReference type="EMBL" id="JAJNBZ010000013">
    <property type="protein sequence ID" value="MCE5170864.1"/>
    <property type="molecule type" value="Genomic_DNA"/>
</dbReference>
<name>A0ABS8YI08_9BACL</name>
<dbReference type="InterPro" id="IPR000639">
    <property type="entry name" value="Epox_hydrolase-like"/>
</dbReference>
<dbReference type="PRINTS" id="PR00412">
    <property type="entry name" value="EPOXHYDRLASE"/>
</dbReference>
<organism evidence="2 3">
    <name type="scientific">Paenibacillus profundus</name>
    <dbReference type="NCBI Taxonomy" id="1173085"/>
    <lineage>
        <taxon>Bacteria</taxon>
        <taxon>Bacillati</taxon>
        <taxon>Bacillota</taxon>
        <taxon>Bacilli</taxon>
        <taxon>Bacillales</taxon>
        <taxon>Paenibacillaceae</taxon>
        <taxon>Paenibacillus</taxon>
    </lineage>
</organism>
<dbReference type="Proteomes" id="UP001199916">
    <property type="component" value="Unassembled WGS sequence"/>
</dbReference>
<dbReference type="RefSeq" id="WP_233697504.1">
    <property type="nucleotide sequence ID" value="NZ_JAJNBZ010000013.1"/>
</dbReference>
<evidence type="ECO:0000313" key="3">
    <source>
        <dbReference type="Proteomes" id="UP001199916"/>
    </source>
</evidence>
<dbReference type="InterPro" id="IPR050266">
    <property type="entry name" value="AB_hydrolase_sf"/>
</dbReference>
<comment type="caution">
    <text evidence="2">The sequence shown here is derived from an EMBL/GenBank/DDBJ whole genome shotgun (WGS) entry which is preliminary data.</text>
</comment>
<evidence type="ECO:0000259" key="1">
    <source>
        <dbReference type="Pfam" id="PF00561"/>
    </source>
</evidence>
<keyword evidence="2" id="KW-0378">Hydrolase</keyword>
<dbReference type="PANTHER" id="PTHR43798">
    <property type="entry name" value="MONOACYLGLYCEROL LIPASE"/>
    <property type="match status" value="1"/>
</dbReference>
<reference evidence="2 3" key="1">
    <citation type="submission" date="2021-11" db="EMBL/GenBank/DDBJ databases">
        <title>Draft genome sequence of Paenibacillus profundus YoMME, a new Gram-positive bacteria with exoelectrogenic properties.</title>
        <authorList>
            <person name="Hubenova Y."/>
            <person name="Hubenova E."/>
            <person name="Manasiev Y."/>
            <person name="Peykov S."/>
            <person name="Mitov M."/>
        </authorList>
    </citation>
    <scope>NUCLEOTIDE SEQUENCE [LARGE SCALE GENOMIC DNA]</scope>
    <source>
        <strain evidence="2 3">YoMME</strain>
    </source>
</reference>
<accession>A0ABS8YI08</accession>
<dbReference type="SUPFAM" id="SSF53474">
    <property type="entry name" value="alpha/beta-Hydrolases"/>
    <property type="match status" value="1"/>
</dbReference>
<gene>
    <name evidence="2" type="ORF">LQV63_16290</name>
</gene>
<sequence>MTGICGTTREAANRICFEAIGEGQPLLVLHGFTLDHRTMMRTLEPVLAGSSGWLRIYADLPGMGRSHSGGPVTTSDDMLEVLGAFVKRVIPHGSFAICGHSYGAYLARGLARLMPQRISALVLLAPVVHPTVRTVPLHQAKVRDDAFLARLTPAEREVAARKLVVQTEPVWQRYTEEVLPAQALADWDVLTPLRSAGYALSCPPDEHDEPPDYPMRIIVGKQDSIVGWHDAVMLTDTVPNSAVTILNGAGHYLHLEQEEQVQRWLADSFSIF</sequence>
<evidence type="ECO:0000313" key="2">
    <source>
        <dbReference type="EMBL" id="MCE5170864.1"/>
    </source>
</evidence>
<dbReference type="PRINTS" id="PR00111">
    <property type="entry name" value="ABHYDROLASE"/>
</dbReference>
<keyword evidence="3" id="KW-1185">Reference proteome</keyword>
<dbReference type="Gene3D" id="3.40.50.1820">
    <property type="entry name" value="alpha/beta hydrolase"/>
    <property type="match status" value="1"/>
</dbReference>